<protein>
    <submittedName>
        <fullName evidence="14 15">Neuroendocrine convertase, putative</fullName>
        <ecNumber evidence="14">3.4.21.93</ecNumber>
    </submittedName>
</protein>
<dbReference type="GO" id="GO:0004252">
    <property type="term" value="F:serine-type endopeptidase activity"/>
    <property type="evidence" value="ECO:0000318"/>
    <property type="project" value="GO_Central"/>
</dbReference>
<dbReference type="InterPro" id="IPR000209">
    <property type="entry name" value="Peptidase_S8/S53_dom"/>
</dbReference>
<dbReference type="Pfam" id="PF01483">
    <property type="entry name" value="P_proprotein"/>
    <property type="match status" value="1"/>
</dbReference>
<evidence type="ECO:0000256" key="4">
    <source>
        <dbReference type="ARBA" id="ARBA00022729"/>
    </source>
</evidence>
<dbReference type="EMBL" id="ABJB010322497">
    <property type="status" value="NOT_ANNOTATED_CDS"/>
    <property type="molecule type" value="Genomic_DNA"/>
</dbReference>
<dbReference type="Gene3D" id="3.30.70.850">
    <property type="entry name" value="Peptidase S8, pro-domain"/>
    <property type="match status" value="1"/>
</dbReference>
<keyword evidence="5 12" id="KW-0378">Hydrolase</keyword>
<dbReference type="GO" id="GO:0005615">
    <property type="term" value="C:extracellular space"/>
    <property type="evidence" value="ECO:0000318"/>
    <property type="project" value="GO_Central"/>
</dbReference>
<evidence type="ECO:0000256" key="7">
    <source>
        <dbReference type="ARBA" id="ARBA00022837"/>
    </source>
</evidence>
<dbReference type="EMBL" id="ABJB010229859">
    <property type="status" value="NOT_ANNOTATED_CDS"/>
    <property type="molecule type" value="Genomic_DNA"/>
</dbReference>
<dbReference type="CDD" id="cd04059">
    <property type="entry name" value="Peptidases_S8_Protein_convertases_Kexins_Furin-like"/>
    <property type="match status" value="1"/>
</dbReference>
<dbReference type="EMBL" id="DS821841">
    <property type="protein sequence ID" value="EEC11761.1"/>
    <property type="molecule type" value="Genomic_DNA"/>
</dbReference>
<evidence type="ECO:0000256" key="9">
    <source>
        <dbReference type="ARBA" id="ARBA00023157"/>
    </source>
</evidence>
<keyword evidence="10" id="KW-0325">Glycoprotein</keyword>
<dbReference type="InterPro" id="IPR034182">
    <property type="entry name" value="Kexin/furin"/>
</dbReference>
<dbReference type="Pfam" id="PF16470">
    <property type="entry name" value="S8_pro-domain"/>
    <property type="match status" value="1"/>
</dbReference>
<dbReference type="InterPro" id="IPR023827">
    <property type="entry name" value="Peptidase_S8_Asp-AS"/>
</dbReference>
<dbReference type="EMBL" id="ABJB011057009">
    <property type="status" value="NOT_ANNOTATED_CDS"/>
    <property type="molecule type" value="Genomic_DNA"/>
</dbReference>
<keyword evidence="8" id="KW-0865">Zymogen</keyword>
<evidence type="ECO:0000256" key="11">
    <source>
        <dbReference type="PIRSR" id="PIRSR615500-1"/>
    </source>
</evidence>
<evidence type="ECO:0000313" key="15">
    <source>
        <dbReference type="EnsemblMetazoa" id="ISCW010275-PA"/>
    </source>
</evidence>
<evidence type="ECO:0000256" key="1">
    <source>
        <dbReference type="ARBA" id="ARBA00005325"/>
    </source>
</evidence>
<dbReference type="GO" id="GO:0043005">
    <property type="term" value="C:neuron projection"/>
    <property type="evidence" value="ECO:0000318"/>
    <property type="project" value="GO_Central"/>
</dbReference>
<dbReference type="InterPro" id="IPR008979">
    <property type="entry name" value="Galactose-bd-like_sf"/>
</dbReference>
<accession>B7PYT9</accession>
<dbReference type="InterPro" id="IPR022398">
    <property type="entry name" value="Peptidase_S8_His-AS"/>
</dbReference>
<evidence type="ECO:0000313" key="14">
    <source>
        <dbReference type="EMBL" id="EEC11761.1"/>
    </source>
</evidence>
<proteinExistence type="evidence at protein level"/>
<comment type="similarity">
    <text evidence="1">Belongs to the peptidase S8 family. Furin subfamily.</text>
</comment>
<dbReference type="SUPFAM" id="SSF54897">
    <property type="entry name" value="Protease propeptides/inhibitors"/>
    <property type="match status" value="1"/>
</dbReference>
<dbReference type="EnsemblMetazoa" id="ISCW010275-RA">
    <property type="protein sequence ID" value="ISCW010275-PA"/>
    <property type="gene ID" value="ISCW010275"/>
</dbReference>
<evidence type="ECO:0000256" key="10">
    <source>
        <dbReference type="ARBA" id="ARBA00023180"/>
    </source>
</evidence>
<dbReference type="VEuPathDB" id="VectorBase:ISCW010275"/>
<dbReference type="InterPro" id="IPR038466">
    <property type="entry name" value="S8_pro-domain_sf"/>
</dbReference>
<dbReference type="PANTHER" id="PTHR42884">
    <property type="entry name" value="PROPROTEIN CONVERTASE SUBTILISIN/KEXIN-RELATED"/>
    <property type="match status" value="1"/>
</dbReference>
<dbReference type="VEuPathDB" id="VectorBase:ISCP_006548"/>
<dbReference type="EC" id="3.4.21.93" evidence="14"/>
<dbReference type="InterPro" id="IPR015500">
    <property type="entry name" value="Peptidase_S8_subtilisin-rel"/>
</dbReference>
<dbReference type="Pfam" id="PF00082">
    <property type="entry name" value="Peptidase_S8"/>
    <property type="match status" value="1"/>
</dbReference>
<keyword evidence="3" id="KW-0165">Cleavage on pair of basic residues</keyword>
<dbReference type="PROSITE" id="PS51892">
    <property type="entry name" value="SUBTILASE"/>
    <property type="match status" value="1"/>
</dbReference>
<dbReference type="InterPro" id="IPR036852">
    <property type="entry name" value="Peptidase_S8/S53_dom_sf"/>
</dbReference>
<keyword evidence="9" id="KW-1015">Disulfide bond</keyword>
<feature type="non-terminal residue" evidence="14">
    <location>
        <position position="1"/>
    </location>
</feature>
<dbReference type="Gene3D" id="2.60.120.260">
    <property type="entry name" value="Galactose-binding domain-like"/>
    <property type="match status" value="1"/>
</dbReference>
<dbReference type="GO" id="GO:0012505">
    <property type="term" value="C:endomembrane system"/>
    <property type="evidence" value="ECO:0007669"/>
    <property type="project" value="UniProtKB-ARBA"/>
</dbReference>
<dbReference type="PROSITE" id="PS00136">
    <property type="entry name" value="SUBTILASE_ASP"/>
    <property type="match status" value="1"/>
</dbReference>
<dbReference type="EMBL" id="ABJB011123065">
    <property type="status" value="NOT_ANNOTATED_CDS"/>
    <property type="molecule type" value="Genomic_DNA"/>
</dbReference>
<keyword evidence="2 12" id="KW-0645">Protease</keyword>
<dbReference type="PaxDb" id="6945-B7PYT9"/>
<evidence type="ECO:0000256" key="8">
    <source>
        <dbReference type="ARBA" id="ARBA00023145"/>
    </source>
</evidence>
<dbReference type="Proteomes" id="UP000001555">
    <property type="component" value="Unassembled WGS sequence"/>
</dbReference>
<dbReference type="AlphaFoldDB" id="B7PYT9"/>
<feature type="active site" description="Charge relay system" evidence="11 12">
    <location>
        <position position="109"/>
    </location>
</feature>
<name>B7PYT9_IXOSC</name>
<dbReference type="SUPFAM" id="SSF49785">
    <property type="entry name" value="Galactose-binding domain-like"/>
    <property type="match status" value="1"/>
</dbReference>
<evidence type="ECO:0000256" key="2">
    <source>
        <dbReference type="ARBA" id="ARBA00022670"/>
    </source>
</evidence>
<reference evidence="15" key="2">
    <citation type="submission" date="2020-05" db="UniProtKB">
        <authorList>
            <consortium name="EnsemblMetazoa"/>
        </authorList>
    </citation>
    <scope>IDENTIFICATION</scope>
    <source>
        <strain evidence="15">wikel</strain>
    </source>
</reference>
<dbReference type="InterPro" id="IPR002884">
    <property type="entry name" value="P_dom"/>
</dbReference>
<evidence type="ECO:0000256" key="6">
    <source>
        <dbReference type="ARBA" id="ARBA00022825"/>
    </source>
</evidence>
<dbReference type="GO" id="GO:0005737">
    <property type="term" value="C:cytoplasm"/>
    <property type="evidence" value="ECO:0007669"/>
    <property type="project" value="UniProtKB-ARBA"/>
</dbReference>
<evidence type="ECO:0007829" key="17">
    <source>
        <dbReference type="PeptideAtlas" id="B7PYT9"/>
    </source>
</evidence>
<dbReference type="FunFam" id="3.40.50.200:FF:000021">
    <property type="entry name" value="Proprotein convertase subtilisin/kexin type 5a"/>
    <property type="match status" value="1"/>
</dbReference>
<keyword evidence="17" id="KW-1267">Proteomics identification</keyword>
<organism>
    <name type="scientific">Ixodes scapularis</name>
    <name type="common">Black-legged tick</name>
    <name type="synonym">Deer tick</name>
    <dbReference type="NCBI Taxonomy" id="6945"/>
    <lineage>
        <taxon>Eukaryota</taxon>
        <taxon>Metazoa</taxon>
        <taxon>Ecdysozoa</taxon>
        <taxon>Arthropoda</taxon>
        <taxon>Chelicerata</taxon>
        <taxon>Arachnida</taxon>
        <taxon>Acari</taxon>
        <taxon>Parasitiformes</taxon>
        <taxon>Ixodida</taxon>
        <taxon>Ixodoidea</taxon>
        <taxon>Ixodidae</taxon>
        <taxon>Ixodinae</taxon>
        <taxon>Ixodes</taxon>
    </lineage>
</organism>
<dbReference type="PANTHER" id="PTHR42884:SF14">
    <property type="entry name" value="NEUROENDOCRINE CONVERTASE 1"/>
    <property type="match status" value="1"/>
</dbReference>
<reference evidence="14 16" key="1">
    <citation type="submission" date="2008-03" db="EMBL/GenBank/DDBJ databases">
        <title>Annotation of Ixodes scapularis.</title>
        <authorList>
            <consortium name="Ixodes scapularis Genome Project Consortium"/>
            <person name="Caler E."/>
            <person name="Hannick L.I."/>
            <person name="Bidwell S."/>
            <person name="Joardar V."/>
            <person name="Thiagarajan M."/>
            <person name="Amedeo P."/>
            <person name="Galinsky K.J."/>
            <person name="Schobel S."/>
            <person name="Inman J."/>
            <person name="Hostetler J."/>
            <person name="Miller J."/>
            <person name="Hammond M."/>
            <person name="Megy K."/>
            <person name="Lawson D."/>
            <person name="Kodira C."/>
            <person name="Sutton G."/>
            <person name="Meyer J."/>
            <person name="Hill C.A."/>
            <person name="Birren B."/>
            <person name="Nene V."/>
            <person name="Collins F."/>
            <person name="Alarcon-Chaidez F."/>
            <person name="Wikel S."/>
            <person name="Strausberg R."/>
        </authorList>
    </citation>
    <scope>NUCLEOTIDE SEQUENCE [LARGE SCALE GENOMIC DNA]</scope>
    <source>
        <strain evidence="16">Wikel</strain>
        <strain evidence="14">Wikel colony</strain>
    </source>
</reference>
<dbReference type="GO" id="GO:0016486">
    <property type="term" value="P:peptide hormone processing"/>
    <property type="evidence" value="ECO:0000318"/>
    <property type="project" value="GO_Central"/>
</dbReference>
<feature type="active site" description="Charge relay system" evidence="11 12">
    <location>
        <position position="146"/>
    </location>
</feature>
<evidence type="ECO:0000313" key="16">
    <source>
        <dbReference type="Proteomes" id="UP000001555"/>
    </source>
</evidence>
<dbReference type="PROSITE" id="PS51829">
    <property type="entry name" value="P_HOMO_B"/>
    <property type="match status" value="1"/>
</dbReference>
<evidence type="ECO:0000259" key="13">
    <source>
        <dbReference type="PROSITE" id="PS51829"/>
    </source>
</evidence>
<feature type="non-terminal residue" evidence="14">
    <location>
        <position position="566"/>
    </location>
</feature>
<evidence type="ECO:0000256" key="12">
    <source>
        <dbReference type="PROSITE-ProRule" id="PRU01240"/>
    </source>
</evidence>
<dbReference type="SUPFAM" id="SSF52743">
    <property type="entry name" value="Subtilisin-like"/>
    <property type="match status" value="1"/>
</dbReference>
<keyword evidence="4" id="KW-0732">Signal</keyword>
<dbReference type="InterPro" id="IPR023828">
    <property type="entry name" value="Peptidase_S8_Ser-AS"/>
</dbReference>
<evidence type="ECO:0000256" key="3">
    <source>
        <dbReference type="ARBA" id="ARBA00022685"/>
    </source>
</evidence>
<keyword evidence="7" id="KW-0106">Calcium</keyword>
<dbReference type="FunFam" id="2.60.120.260:FF:000006">
    <property type="entry name" value="Proprotein convertase subtilisin/kexin type 5"/>
    <property type="match status" value="1"/>
</dbReference>
<feature type="domain" description="P/Homo B" evidence="13">
    <location>
        <begin position="401"/>
        <end position="536"/>
    </location>
</feature>
<dbReference type="STRING" id="6945.B7PYT9"/>
<keyword evidence="16" id="KW-1185">Reference proteome</keyword>
<dbReference type="PRINTS" id="PR00723">
    <property type="entry name" value="SUBTILISIN"/>
</dbReference>
<gene>
    <name evidence="14" type="ORF">IscW_ISCW010275</name>
</gene>
<dbReference type="EMBL" id="ABJB010877514">
    <property type="status" value="NOT_ANNOTATED_CDS"/>
    <property type="molecule type" value="Genomic_DNA"/>
</dbReference>
<feature type="active site" description="Charge relay system" evidence="11 12">
    <location>
        <position position="324"/>
    </location>
</feature>
<dbReference type="VEuPathDB" id="VectorBase:ISCI010275"/>
<dbReference type="HOGENOM" id="CLU_002976_4_1_1"/>
<dbReference type="PROSITE" id="PS00138">
    <property type="entry name" value="SUBTILASE_SER"/>
    <property type="match status" value="1"/>
</dbReference>
<sequence>QLRGFEDTYMLRKMDTPDRSRRSARRVTKRLAMDQRVLWAEQQEVRVRDKRHGPTEEQQALRFNDPLWSRQWYIHDTRSSPDLPELDHRVTQVWDMGFTGKGIVVTVMDDGLEWNHTDLVQNYVSDASRSWPFPLFLYVLFCPRSHGTRCAGEVAMAANNRNCGVGVAYEARIGGKEHRIRMLDGDVVDAIESTSLAFNVEGIDVFSASWGPSDDGRTVDGPKRLASEALRKGVTKGRRGRGSVYVWASGNGGARGDNCNCDGYASSPYTLSVSSASQRGRFPYYGEKCASTMAAAYSSGAYTDQKVATSDLHDRCTTQHTGTSASAPLAAGIVALVLQANPGLGWRDVQHLVAWTSDFAPLAANRGWQRNAAGLLFNSRFGFGLLDAHAMVQAALNWTAVGPQRSCLLEPQVPLPLPMESGQELRVSPKGVPFSADGCAVSALEHVQLHLDLEYSRRGVLDAYLRSPAGSESVLLYRRAKDSTAQGFRGWTFLTVHFWGEDPRGVWTFVVRDKQAQGHSGALNAVSLSLSGTRKRPRHQEERGGWRHYADELLARRALDPVPVST</sequence>
<dbReference type="Gene3D" id="3.40.50.200">
    <property type="entry name" value="Peptidase S8/S53 domain"/>
    <property type="match status" value="1"/>
</dbReference>
<dbReference type="EMBL" id="ABJB010307967">
    <property type="status" value="NOT_ANNOTATED_CDS"/>
    <property type="molecule type" value="Genomic_DNA"/>
</dbReference>
<dbReference type="GO" id="GO:0016020">
    <property type="term" value="C:membrane"/>
    <property type="evidence" value="ECO:0000318"/>
    <property type="project" value="GO_Central"/>
</dbReference>
<dbReference type="OrthoDB" id="300641at2759"/>
<evidence type="ECO:0000256" key="5">
    <source>
        <dbReference type="ARBA" id="ARBA00022801"/>
    </source>
</evidence>
<dbReference type="InterPro" id="IPR032815">
    <property type="entry name" value="S8_pro-domain"/>
</dbReference>
<dbReference type="EMBL" id="ABJB010018428">
    <property type="status" value="NOT_ANNOTATED_CDS"/>
    <property type="molecule type" value="Genomic_DNA"/>
</dbReference>
<dbReference type="PROSITE" id="PS00137">
    <property type="entry name" value="SUBTILASE_HIS"/>
    <property type="match status" value="1"/>
</dbReference>
<keyword evidence="6 12" id="KW-0720">Serine protease</keyword>